<evidence type="ECO:0000256" key="1">
    <source>
        <dbReference type="ARBA" id="ARBA00001968"/>
    </source>
</evidence>
<dbReference type="InterPro" id="IPR027806">
    <property type="entry name" value="HARBI1_dom"/>
</dbReference>
<sequence length="202" mass="22994">KLLTKWNDRYGAEAIIVKPNFHSRCVFSKNLIAVELRKLEVKLYKPIYVGNCQIITYSHFKGFQTCKIMTGVLPAENITYISKPYGGRVTNSTIFQQSDLIKLLEPNDAVMVDRGFLIDEVCEINRLKCIRPPFLKDKKQLSKAESILTSKIATARFHIERSNQRIKTFKILGSVMPVKLVPILEDIFTVVCATINMSSPIL</sequence>
<gene>
    <name evidence="4" type="ORF">EAG_12194</name>
</gene>
<dbReference type="PANTHER" id="PTHR23080:SF141">
    <property type="entry name" value="TRANSPOSASE HELIX-TURN-HELIX DOMAIN-CONTAINING PROTEIN"/>
    <property type="match status" value="1"/>
</dbReference>
<dbReference type="OMA" id="RISMYSH"/>
<dbReference type="GO" id="GO:0046872">
    <property type="term" value="F:metal ion binding"/>
    <property type="evidence" value="ECO:0007669"/>
    <property type="project" value="UniProtKB-KW"/>
</dbReference>
<keyword evidence="2" id="KW-0479">Metal-binding</keyword>
<dbReference type="Proteomes" id="UP000000311">
    <property type="component" value="Unassembled WGS sequence"/>
</dbReference>
<comment type="cofactor">
    <cofactor evidence="1">
        <name>a divalent metal cation</name>
        <dbReference type="ChEBI" id="CHEBI:60240"/>
    </cofactor>
</comment>
<accession>E2AZZ6</accession>
<evidence type="ECO:0000256" key="2">
    <source>
        <dbReference type="ARBA" id="ARBA00022723"/>
    </source>
</evidence>
<evidence type="ECO:0000313" key="5">
    <source>
        <dbReference type="Proteomes" id="UP000000311"/>
    </source>
</evidence>
<name>E2AZZ6_CAMFO</name>
<dbReference type="InParanoid" id="E2AZZ6"/>
<dbReference type="EMBL" id="GL444289">
    <property type="protein sequence ID" value="EFN60999.1"/>
    <property type="molecule type" value="Genomic_DNA"/>
</dbReference>
<reference evidence="4 5" key="1">
    <citation type="journal article" date="2010" name="Science">
        <title>Genomic comparison of the ants Camponotus floridanus and Harpegnathos saltator.</title>
        <authorList>
            <person name="Bonasio R."/>
            <person name="Zhang G."/>
            <person name="Ye C."/>
            <person name="Mutti N.S."/>
            <person name="Fang X."/>
            <person name="Qin N."/>
            <person name="Donahue G."/>
            <person name="Yang P."/>
            <person name="Li Q."/>
            <person name="Li C."/>
            <person name="Zhang P."/>
            <person name="Huang Z."/>
            <person name="Berger S.L."/>
            <person name="Reinberg D."/>
            <person name="Wang J."/>
            <person name="Liebig J."/>
        </authorList>
    </citation>
    <scope>NUCLEOTIDE SEQUENCE [LARGE SCALE GENOMIC DNA]</scope>
    <source>
        <strain evidence="5">C129</strain>
    </source>
</reference>
<proteinExistence type="predicted"/>
<dbReference type="AlphaFoldDB" id="E2AZZ6"/>
<feature type="non-terminal residue" evidence="4">
    <location>
        <position position="1"/>
    </location>
</feature>
<dbReference type="OrthoDB" id="6598185at2759"/>
<keyword evidence="5" id="KW-1185">Reference proteome</keyword>
<dbReference type="Pfam" id="PF13359">
    <property type="entry name" value="DDE_Tnp_4"/>
    <property type="match status" value="1"/>
</dbReference>
<protein>
    <recommendedName>
        <fullName evidence="3">DDE Tnp4 domain-containing protein</fullName>
    </recommendedName>
</protein>
<feature type="non-terminal residue" evidence="4">
    <location>
        <position position="202"/>
    </location>
</feature>
<evidence type="ECO:0000259" key="3">
    <source>
        <dbReference type="Pfam" id="PF13359"/>
    </source>
</evidence>
<evidence type="ECO:0000313" key="4">
    <source>
        <dbReference type="EMBL" id="EFN60999.1"/>
    </source>
</evidence>
<organism evidence="5">
    <name type="scientific">Camponotus floridanus</name>
    <name type="common">Florida carpenter ant</name>
    <dbReference type="NCBI Taxonomy" id="104421"/>
    <lineage>
        <taxon>Eukaryota</taxon>
        <taxon>Metazoa</taxon>
        <taxon>Ecdysozoa</taxon>
        <taxon>Arthropoda</taxon>
        <taxon>Hexapoda</taxon>
        <taxon>Insecta</taxon>
        <taxon>Pterygota</taxon>
        <taxon>Neoptera</taxon>
        <taxon>Endopterygota</taxon>
        <taxon>Hymenoptera</taxon>
        <taxon>Apocrita</taxon>
        <taxon>Aculeata</taxon>
        <taxon>Formicoidea</taxon>
        <taxon>Formicidae</taxon>
        <taxon>Formicinae</taxon>
        <taxon>Camponotus</taxon>
    </lineage>
</organism>
<dbReference type="PANTHER" id="PTHR23080">
    <property type="entry name" value="THAP DOMAIN PROTEIN"/>
    <property type="match status" value="1"/>
</dbReference>
<feature type="domain" description="DDE Tnp4" evidence="3">
    <location>
        <begin position="54"/>
        <end position="195"/>
    </location>
</feature>